<dbReference type="Pfam" id="PF00881">
    <property type="entry name" value="Nitroreductase"/>
    <property type="match status" value="2"/>
</dbReference>
<evidence type="ECO:0000313" key="5">
    <source>
        <dbReference type="Proteomes" id="UP000276309"/>
    </source>
</evidence>
<evidence type="ECO:0000259" key="3">
    <source>
        <dbReference type="Pfam" id="PF00881"/>
    </source>
</evidence>
<comment type="similarity">
    <text evidence="1">Belongs to the nitroreductase family.</text>
</comment>
<dbReference type="PANTHER" id="PTHR43673">
    <property type="entry name" value="NAD(P)H NITROREDUCTASE YDGI-RELATED"/>
    <property type="match status" value="1"/>
</dbReference>
<dbReference type="PANTHER" id="PTHR43673:SF10">
    <property type="entry name" value="NADH DEHYDROGENASE_NAD(P)H NITROREDUCTASE XCC3605-RELATED"/>
    <property type="match status" value="1"/>
</dbReference>
<dbReference type="Gene3D" id="3.40.109.10">
    <property type="entry name" value="NADH Oxidase"/>
    <property type="match status" value="1"/>
</dbReference>
<dbReference type="SUPFAM" id="SSF55469">
    <property type="entry name" value="FMN-dependent nitroreductase-like"/>
    <property type="match status" value="1"/>
</dbReference>
<protein>
    <submittedName>
        <fullName evidence="4">Nitroreductase</fullName>
    </submittedName>
</protein>
<accession>A0A3G2L1G4</accession>
<evidence type="ECO:0000256" key="1">
    <source>
        <dbReference type="ARBA" id="ARBA00007118"/>
    </source>
</evidence>
<keyword evidence="5" id="KW-1185">Reference proteome</keyword>
<dbReference type="EMBL" id="CP032050">
    <property type="protein sequence ID" value="AYN66092.1"/>
    <property type="molecule type" value="Genomic_DNA"/>
</dbReference>
<proteinExistence type="inferred from homology"/>
<dbReference type="AlphaFoldDB" id="A0A3G2L1G4"/>
<evidence type="ECO:0000313" key="4">
    <source>
        <dbReference type="EMBL" id="AYN66092.1"/>
    </source>
</evidence>
<keyword evidence="2" id="KW-0560">Oxidoreductase</keyword>
<dbReference type="RefSeq" id="WP_121847145.1">
    <property type="nucleotide sequence ID" value="NZ_JBHULW010000001.1"/>
</dbReference>
<gene>
    <name evidence="4" type="ORF">D1013_01200</name>
</gene>
<dbReference type="GO" id="GO:0016491">
    <property type="term" value="F:oxidoreductase activity"/>
    <property type="evidence" value="ECO:0007669"/>
    <property type="project" value="UniProtKB-KW"/>
</dbReference>
<feature type="domain" description="Nitroreductase" evidence="3">
    <location>
        <begin position="162"/>
        <end position="210"/>
    </location>
</feature>
<name>A0A3G2L1G4_9FLAO</name>
<evidence type="ECO:0000256" key="2">
    <source>
        <dbReference type="ARBA" id="ARBA00023002"/>
    </source>
</evidence>
<dbReference type="InterPro" id="IPR029479">
    <property type="entry name" value="Nitroreductase"/>
</dbReference>
<dbReference type="Proteomes" id="UP000276309">
    <property type="component" value="Chromosome"/>
</dbReference>
<feature type="domain" description="Nitroreductase" evidence="3">
    <location>
        <begin position="248"/>
        <end position="306"/>
    </location>
</feature>
<dbReference type="OrthoDB" id="9809288at2"/>
<organism evidence="4 5">
    <name type="scientific">Euzebyella marina</name>
    <dbReference type="NCBI Taxonomy" id="1761453"/>
    <lineage>
        <taxon>Bacteria</taxon>
        <taxon>Pseudomonadati</taxon>
        <taxon>Bacteroidota</taxon>
        <taxon>Flavobacteriia</taxon>
        <taxon>Flavobacteriales</taxon>
        <taxon>Flavobacteriaceae</taxon>
        <taxon>Euzebyella</taxon>
    </lineage>
</organism>
<dbReference type="KEGG" id="emar:D1013_01200"/>
<reference evidence="4 5" key="1">
    <citation type="submission" date="2018-08" db="EMBL/GenBank/DDBJ databases">
        <title>The reduced genetic potential of extracellular carbohydrate catabolism in Euzebyella marina RN62, a Flavobacteriia bacterium isolated from the hadal water.</title>
        <authorList>
            <person name="Xue C."/>
        </authorList>
    </citation>
    <scope>NUCLEOTIDE SEQUENCE [LARGE SCALE GENOMIC DNA]</scope>
    <source>
        <strain evidence="4 5">RN62</strain>
    </source>
</reference>
<sequence length="331" mass="38609">MRSIWNNFLRQKVRSVYRLIEGLKGFLYDYKRFFLYGGWKEDLYEYETRNYNLAMAYHGLEKSLSYKRRDPKSGWSNAERVIFRLKIAKKTKEFGYHDVAASQVLYKFLTLPANKDNPRGKEMLSFLETLDLFSSETHGSIEKTNLDFAQGQIPNPESFFLSRYSLREYRPNQIVDIETVERVIRLAMKTPSVCNRQEWHVYHSDTRETIDLALKFQNGNKPFGNKIPNLFIVTTDLKAFFAGSEHYQHWIDGGLFSMSIMYALHSIGLASCPLNWSQTPKADKAIRKALDIKDSHTIMMMIGFGYPDKDNKVCSSTRRPINEVLSNLQKK</sequence>
<dbReference type="InterPro" id="IPR000415">
    <property type="entry name" value="Nitroreductase-like"/>
</dbReference>